<protein>
    <submittedName>
        <fullName evidence="2">Uncharacterized protein</fullName>
    </submittedName>
</protein>
<keyword evidence="1" id="KW-0812">Transmembrane</keyword>
<keyword evidence="1" id="KW-1133">Transmembrane helix</keyword>
<comment type="caution">
    <text evidence="2">The sequence shown here is derived from an EMBL/GenBank/DDBJ whole genome shotgun (WGS) entry which is preliminary data.</text>
</comment>
<gene>
    <name evidence="2" type="ORF">TWF730_007972</name>
</gene>
<evidence type="ECO:0000313" key="2">
    <source>
        <dbReference type="EMBL" id="KAK6358649.1"/>
    </source>
</evidence>
<accession>A0AAV9VC49</accession>
<dbReference type="Proteomes" id="UP001373714">
    <property type="component" value="Unassembled WGS sequence"/>
</dbReference>
<proteinExistence type="predicted"/>
<organism evidence="2 3">
    <name type="scientific">Orbilia blumenaviensis</name>
    <dbReference type="NCBI Taxonomy" id="1796055"/>
    <lineage>
        <taxon>Eukaryota</taxon>
        <taxon>Fungi</taxon>
        <taxon>Dikarya</taxon>
        <taxon>Ascomycota</taxon>
        <taxon>Pezizomycotina</taxon>
        <taxon>Orbiliomycetes</taxon>
        <taxon>Orbiliales</taxon>
        <taxon>Orbiliaceae</taxon>
        <taxon>Orbilia</taxon>
    </lineage>
</organism>
<evidence type="ECO:0000313" key="3">
    <source>
        <dbReference type="Proteomes" id="UP001373714"/>
    </source>
</evidence>
<sequence>MSSSYNYLSIPRQGEWSSWFPTAAIHLVFMGIGAFAMNAFLDYVENHKDHKKFKMHRFPPTGGSLYFDIPPMEAPQPQKRFVLASQVFDIQLEPTPGHVAWYTSPGLNQVRVPLKEDRAAVKAQPGMCYDGRVEMWWDGADGVGLVRL</sequence>
<keyword evidence="3" id="KW-1185">Reference proteome</keyword>
<evidence type="ECO:0000256" key="1">
    <source>
        <dbReference type="SAM" id="Phobius"/>
    </source>
</evidence>
<dbReference type="EMBL" id="JAVHNS010000004">
    <property type="protein sequence ID" value="KAK6358649.1"/>
    <property type="molecule type" value="Genomic_DNA"/>
</dbReference>
<name>A0AAV9VC49_9PEZI</name>
<reference evidence="2 3" key="1">
    <citation type="submission" date="2019-10" db="EMBL/GenBank/DDBJ databases">
        <authorList>
            <person name="Palmer J.M."/>
        </authorList>
    </citation>
    <scope>NUCLEOTIDE SEQUENCE [LARGE SCALE GENOMIC DNA]</scope>
    <source>
        <strain evidence="2 3">TWF730</strain>
    </source>
</reference>
<dbReference type="AlphaFoldDB" id="A0AAV9VC49"/>
<feature type="transmembrane region" description="Helical" evidence="1">
    <location>
        <begin position="20"/>
        <end position="44"/>
    </location>
</feature>
<keyword evidence="1" id="KW-0472">Membrane</keyword>